<dbReference type="PANTHER" id="PTHR11933:SF5">
    <property type="entry name" value="MITOCHONDRIAL TRNA-SPECIFIC 2-THIOURIDYLASE 1"/>
    <property type="match status" value="1"/>
</dbReference>
<dbReference type="FunFam" id="3.40.50.620:FF:000004">
    <property type="entry name" value="tRNA-specific 2-thiouridylase MnmA"/>
    <property type="match status" value="1"/>
</dbReference>
<evidence type="ECO:0000256" key="12">
    <source>
        <dbReference type="ARBA" id="ARBA00023157"/>
    </source>
</evidence>
<dbReference type="Pfam" id="PF20258">
    <property type="entry name" value="tRNA_Me_trans_C"/>
    <property type="match status" value="1"/>
</dbReference>
<keyword evidence="9 14" id="KW-0547">Nucleotide-binding</keyword>
<evidence type="ECO:0000256" key="5">
    <source>
        <dbReference type="ARBA" id="ARBA00022490"/>
    </source>
</evidence>
<evidence type="ECO:0000259" key="15">
    <source>
        <dbReference type="Pfam" id="PF20258"/>
    </source>
</evidence>
<comment type="subcellular location">
    <subcellularLocation>
        <location evidence="1 14">Cytoplasm</location>
    </subcellularLocation>
</comment>
<sequence length="366" mass="40641">MKIVVGISGGVDSAVAALLLKQQGHEVTGLFMKNWEEDDTAGHCGAEEDLKMAQRVCDHLGIPLRTVNFSAEYWDRVFSYFLSEYRAGRTPNPDVLCNKEIKFRAFLEHAITLGAKRIATGHYARVDNHAGRFRLLKARDANKDQSYFLYLLGQEALARTLFPIGDLAKAEVRRLAQEAGLPNYDRQDSTGICFIGERDFKSFLARYLPAQPGEMRTLAGTYKGKHDGVMYYTIGQRHGLGIGGEGEPWYVVGKDVAGNILYVEQGDQHPALFSDALIAGQLHWIGAEPPRLPRKLRAKSRYRQSDQDCTVDAHDKGLRVAFDQPQRAITPGQSVVFYDGDECLGGGIIEEAMPAARAVEAHSARR</sequence>
<keyword evidence="6 14" id="KW-0820">tRNA-binding</keyword>
<feature type="domain" description="tRNA-specific 2-thiouridylase MnmA-like central" evidence="16">
    <location>
        <begin position="201"/>
        <end position="263"/>
    </location>
</feature>
<proteinExistence type="inferred from homology"/>
<evidence type="ECO:0000313" key="17">
    <source>
        <dbReference type="EMBL" id="BAV34265.1"/>
    </source>
</evidence>
<dbReference type="OrthoDB" id="9800696at2"/>
<protein>
    <recommendedName>
        <fullName evidence="4 14">tRNA-specific 2-thiouridylase MnmA</fullName>
        <ecNumber evidence="3 14">2.8.1.13</ecNumber>
    </recommendedName>
</protein>
<feature type="active site" description="Nucleophile" evidence="14">
    <location>
        <position position="97"/>
    </location>
</feature>
<evidence type="ECO:0000256" key="7">
    <source>
        <dbReference type="ARBA" id="ARBA00022679"/>
    </source>
</evidence>
<evidence type="ECO:0000256" key="11">
    <source>
        <dbReference type="ARBA" id="ARBA00022884"/>
    </source>
</evidence>
<dbReference type="FunFam" id="2.40.30.10:FF:000023">
    <property type="entry name" value="tRNA-specific 2-thiouridylase MnmA"/>
    <property type="match status" value="1"/>
</dbReference>
<dbReference type="GO" id="GO:0000049">
    <property type="term" value="F:tRNA binding"/>
    <property type="evidence" value="ECO:0007669"/>
    <property type="project" value="UniProtKB-KW"/>
</dbReference>
<dbReference type="NCBIfam" id="NF001138">
    <property type="entry name" value="PRK00143.1"/>
    <property type="match status" value="1"/>
</dbReference>
<dbReference type="InParanoid" id="A0A1B4XHI4"/>
<evidence type="ECO:0000256" key="1">
    <source>
        <dbReference type="ARBA" id="ARBA00004496"/>
    </source>
</evidence>
<feature type="region of interest" description="Interaction with tRNA" evidence="14">
    <location>
        <begin position="143"/>
        <end position="145"/>
    </location>
</feature>
<organism evidence="17 18">
    <name type="scientific">Sulfuricaulis limicola</name>
    <dbReference type="NCBI Taxonomy" id="1620215"/>
    <lineage>
        <taxon>Bacteria</taxon>
        <taxon>Pseudomonadati</taxon>
        <taxon>Pseudomonadota</taxon>
        <taxon>Gammaproteobacteria</taxon>
        <taxon>Acidiferrobacterales</taxon>
        <taxon>Acidiferrobacteraceae</taxon>
        <taxon>Sulfuricaulis</taxon>
    </lineage>
</organism>
<dbReference type="FunCoup" id="A0A1B4XHI4">
    <property type="interactions" value="580"/>
</dbReference>
<keyword evidence="8 14" id="KW-0819">tRNA processing</keyword>
<dbReference type="EMBL" id="AP014879">
    <property type="protein sequence ID" value="BAV34265.1"/>
    <property type="molecule type" value="Genomic_DNA"/>
</dbReference>
<accession>A0A1B4XHI4</accession>
<keyword evidence="7 14" id="KW-0808">Transferase</keyword>
<feature type="domain" description="tRNA-specific 2-thiouridylase MnmA-like C-terminal" evidence="15">
    <location>
        <begin position="274"/>
        <end position="349"/>
    </location>
</feature>
<feature type="active site" description="Cysteine persulfide intermediate" evidence="14">
    <location>
        <position position="193"/>
    </location>
</feature>
<dbReference type="PANTHER" id="PTHR11933">
    <property type="entry name" value="TRNA 5-METHYLAMINOMETHYL-2-THIOURIDYLATE -METHYLTRANSFERASE"/>
    <property type="match status" value="1"/>
</dbReference>
<dbReference type="Gene3D" id="2.40.30.10">
    <property type="entry name" value="Translation factors"/>
    <property type="match status" value="1"/>
</dbReference>
<dbReference type="InterPro" id="IPR004506">
    <property type="entry name" value="MnmA-like"/>
</dbReference>
<comment type="function">
    <text evidence="14">Catalyzes the 2-thiolation of uridine at the wobble position (U34) of tRNA, leading to the formation of s(2)U34.</text>
</comment>
<evidence type="ECO:0000256" key="8">
    <source>
        <dbReference type="ARBA" id="ARBA00022694"/>
    </source>
</evidence>
<evidence type="ECO:0000256" key="14">
    <source>
        <dbReference type="HAMAP-Rule" id="MF_00144"/>
    </source>
</evidence>
<dbReference type="AlphaFoldDB" id="A0A1B4XHI4"/>
<feature type="binding site" evidence="14">
    <location>
        <position position="121"/>
    </location>
    <ligand>
        <name>ATP</name>
        <dbReference type="ChEBI" id="CHEBI:30616"/>
    </ligand>
</feature>
<keyword evidence="18" id="KW-1185">Reference proteome</keyword>
<keyword evidence="17" id="KW-0489">Methyltransferase</keyword>
<dbReference type="GO" id="GO:0005524">
    <property type="term" value="F:ATP binding"/>
    <property type="evidence" value="ECO:0007669"/>
    <property type="project" value="UniProtKB-KW"/>
</dbReference>
<dbReference type="GO" id="GO:0103016">
    <property type="term" value="F:tRNA-uridine 2-sulfurtransferase activity"/>
    <property type="evidence" value="ECO:0007669"/>
    <property type="project" value="UniProtKB-EC"/>
</dbReference>
<evidence type="ECO:0000313" key="18">
    <source>
        <dbReference type="Proteomes" id="UP000243180"/>
    </source>
</evidence>
<evidence type="ECO:0000256" key="9">
    <source>
        <dbReference type="ARBA" id="ARBA00022741"/>
    </source>
</evidence>
<dbReference type="NCBIfam" id="TIGR00420">
    <property type="entry name" value="trmU"/>
    <property type="match status" value="1"/>
</dbReference>
<evidence type="ECO:0000256" key="3">
    <source>
        <dbReference type="ARBA" id="ARBA00011949"/>
    </source>
</evidence>
<feature type="site" description="Interaction with tRNA" evidence="14">
    <location>
        <position position="122"/>
    </location>
</feature>
<dbReference type="FunFam" id="2.30.30.280:FF:000001">
    <property type="entry name" value="tRNA-specific 2-thiouridylase MnmA"/>
    <property type="match status" value="1"/>
</dbReference>
<dbReference type="EC" id="2.8.1.13" evidence="3 14"/>
<feature type="binding site" evidence="14">
    <location>
        <begin position="6"/>
        <end position="13"/>
    </location>
    <ligand>
        <name>ATP</name>
        <dbReference type="ChEBI" id="CHEBI:30616"/>
    </ligand>
</feature>
<dbReference type="Pfam" id="PF03054">
    <property type="entry name" value="tRNA_Me_trans"/>
    <property type="match status" value="1"/>
</dbReference>
<evidence type="ECO:0000256" key="10">
    <source>
        <dbReference type="ARBA" id="ARBA00022840"/>
    </source>
</evidence>
<dbReference type="Proteomes" id="UP000243180">
    <property type="component" value="Chromosome"/>
</dbReference>
<dbReference type="InterPro" id="IPR046885">
    <property type="entry name" value="MnmA-like_C"/>
</dbReference>
<keyword evidence="11 14" id="KW-0694">RNA-binding</keyword>
<feature type="site" description="Interaction with tRNA" evidence="14">
    <location>
        <position position="333"/>
    </location>
</feature>
<dbReference type="InterPro" id="IPR023382">
    <property type="entry name" value="MnmA-like_central_sf"/>
</dbReference>
<evidence type="ECO:0000259" key="16">
    <source>
        <dbReference type="Pfam" id="PF20259"/>
    </source>
</evidence>
<dbReference type="GO" id="GO:0005737">
    <property type="term" value="C:cytoplasm"/>
    <property type="evidence" value="ECO:0007669"/>
    <property type="project" value="UniProtKB-SubCell"/>
</dbReference>
<feature type="binding site" evidence="14">
    <location>
        <position position="32"/>
    </location>
    <ligand>
        <name>ATP</name>
        <dbReference type="ChEBI" id="CHEBI:30616"/>
    </ligand>
</feature>
<dbReference type="RefSeq" id="WP_096361031.1">
    <property type="nucleotide sequence ID" value="NZ_AP014879.1"/>
</dbReference>
<keyword evidence="12" id="KW-1015">Disulfide bond</keyword>
<feature type="region of interest" description="Interaction with target base in tRNA" evidence="14">
    <location>
        <begin position="92"/>
        <end position="94"/>
    </location>
</feature>
<dbReference type="GO" id="GO:0008168">
    <property type="term" value="F:methyltransferase activity"/>
    <property type="evidence" value="ECO:0007669"/>
    <property type="project" value="UniProtKB-KW"/>
</dbReference>
<dbReference type="InterPro" id="IPR014729">
    <property type="entry name" value="Rossmann-like_a/b/a_fold"/>
</dbReference>
<dbReference type="InterPro" id="IPR046884">
    <property type="entry name" value="MnmA-like_central"/>
</dbReference>
<evidence type="ECO:0000256" key="2">
    <source>
        <dbReference type="ARBA" id="ARBA00006191"/>
    </source>
</evidence>
<dbReference type="CDD" id="cd01998">
    <property type="entry name" value="MnmA_TRMU-like"/>
    <property type="match status" value="1"/>
</dbReference>
<dbReference type="GO" id="GO:0032259">
    <property type="term" value="P:methylation"/>
    <property type="evidence" value="ECO:0007669"/>
    <property type="project" value="UniProtKB-KW"/>
</dbReference>
<feature type="region of interest" description="Interaction with tRNA" evidence="14">
    <location>
        <begin position="301"/>
        <end position="302"/>
    </location>
</feature>
<name>A0A1B4XHI4_9GAMM</name>
<dbReference type="SUPFAM" id="SSF52402">
    <property type="entry name" value="Adenine nucleotide alpha hydrolases-like"/>
    <property type="match status" value="1"/>
</dbReference>
<dbReference type="Pfam" id="PF20259">
    <property type="entry name" value="tRNA_Me_trans_M"/>
    <property type="match status" value="1"/>
</dbReference>
<dbReference type="KEGG" id="slim:SCL_1974"/>
<evidence type="ECO:0000256" key="6">
    <source>
        <dbReference type="ARBA" id="ARBA00022555"/>
    </source>
</evidence>
<dbReference type="GO" id="GO:0002143">
    <property type="term" value="P:tRNA wobble position uridine thiolation"/>
    <property type="evidence" value="ECO:0007669"/>
    <property type="project" value="TreeGrafter"/>
</dbReference>
<reference evidence="17 18" key="1">
    <citation type="submission" date="2015-05" db="EMBL/GenBank/DDBJ databases">
        <title>Complete genome sequence of a sulfur-oxidizing gammaproteobacterium strain HA5.</title>
        <authorList>
            <person name="Miura A."/>
            <person name="Kojima H."/>
            <person name="Fukui M."/>
        </authorList>
    </citation>
    <scope>NUCLEOTIDE SEQUENCE [LARGE SCALE GENOMIC DNA]</scope>
    <source>
        <strain evidence="17 18">HA5</strain>
    </source>
</reference>
<keyword evidence="5 14" id="KW-0963">Cytoplasm</keyword>
<evidence type="ECO:0000256" key="13">
    <source>
        <dbReference type="ARBA" id="ARBA00051542"/>
    </source>
</evidence>
<evidence type="ECO:0000256" key="4">
    <source>
        <dbReference type="ARBA" id="ARBA00013805"/>
    </source>
</evidence>
<gene>
    <name evidence="14" type="primary">mnmA</name>
    <name evidence="17" type="ORF">SCL_1974</name>
</gene>
<comment type="caution">
    <text evidence="14">Lacks conserved residue(s) required for the propagation of feature annotation.</text>
</comment>
<dbReference type="HAMAP" id="MF_00144">
    <property type="entry name" value="tRNA_thiouridyl_MnmA"/>
    <property type="match status" value="1"/>
</dbReference>
<comment type="similarity">
    <text evidence="2 14">Belongs to the MnmA/TRMU family.</text>
</comment>
<dbReference type="Gene3D" id="3.40.50.620">
    <property type="entry name" value="HUPs"/>
    <property type="match status" value="1"/>
</dbReference>
<dbReference type="Gene3D" id="2.30.30.280">
    <property type="entry name" value="Adenine nucleotide alpha hydrolases-like domains"/>
    <property type="match status" value="1"/>
</dbReference>
<keyword evidence="10 14" id="KW-0067">ATP-binding</keyword>
<comment type="catalytic activity">
    <reaction evidence="13 14">
        <text>S-sulfanyl-L-cysteinyl-[protein] + uridine(34) in tRNA + AH2 + ATP = 2-thiouridine(34) in tRNA + L-cysteinyl-[protein] + A + AMP + diphosphate + H(+)</text>
        <dbReference type="Rhea" id="RHEA:47032"/>
        <dbReference type="Rhea" id="RHEA-COMP:10131"/>
        <dbReference type="Rhea" id="RHEA-COMP:11726"/>
        <dbReference type="Rhea" id="RHEA-COMP:11727"/>
        <dbReference type="Rhea" id="RHEA-COMP:11728"/>
        <dbReference type="ChEBI" id="CHEBI:13193"/>
        <dbReference type="ChEBI" id="CHEBI:15378"/>
        <dbReference type="ChEBI" id="CHEBI:17499"/>
        <dbReference type="ChEBI" id="CHEBI:29950"/>
        <dbReference type="ChEBI" id="CHEBI:30616"/>
        <dbReference type="ChEBI" id="CHEBI:33019"/>
        <dbReference type="ChEBI" id="CHEBI:61963"/>
        <dbReference type="ChEBI" id="CHEBI:65315"/>
        <dbReference type="ChEBI" id="CHEBI:87170"/>
        <dbReference type="ChEBI" id="CHEBI:456215"/>
        <dbReference type="EC" id="2.8.1.13"/>
    </reaction>
</comment>